<dbReference type="Pfam" id="PF01872">
    <property type="entry name" value="RibD_C"/>
    <property type="match status" value="1"/>
</dbReference>
<accession>A0AA46TGJ5</accession>
<dbReference type="Gene3D" id="3.40.430.10">
    <property type="entry name" value="Dihydrofolate Reductase, subunit A"/>
    <property type="match status" value="1"/>
</dbReference>
<dbReference type="InterPro" id="IPR002734">
    <property type="entry name" value="RibDG_C"/>
</dbReference>
<evidence type="ECO:0000313" key="2">
    <source>
        <dbReference type="EMBL" id="UYM04788.1"/>
    </source>
</evidence>
<feature type="domain" description="Bacterial bifunctional deaminase-reductase C-terminal" evidence="1">
    <location>
        <begin position="3"/>
        <end position="147"/>
    </location>
</feature>
<dbReference type="KEGG" id="sgrg:L0C25_19980"/>
<reference evidence="2" key="1">
    <citation type="submission" date="2022-01" db="EMBL/GenBank/DDBJ databases">
        <title>Nocardioidaceae gen. sp. A5X3R13.</title>
        <authorList>
            <person name="Lopez Marin M.A."/>
            <person name="Uhlik O."/>
        </authorList>
    </citation>
    <scope>NUCLEOTIDE SEQUENCE</scope>
    <source>
        <strain evidence="2">A5X3R13</strain>
    </source>
</reference>
<dbReference type="SUPFAM" id="SSF53597">
    <property type="entry name" value="Dihydrofolate reductase-like"/>
    <property type="match status" value="1"/>
</dbReference>
<keyword evidence="3" id="KW-1185">Reference proteome</keyword>
<evidence type="ECO:0000313" key="3">
    <source>
        <dbReference type="Proteomes" id="UP001164390"/>
    </source>
</evidence>
<protein>
    <submittedName>
        <fullName evidence="2">Dihydrofolate reductase family protein</fullName>
    </submittedName>
</protein>
<dbReference type="AlphaFoldDB" id="A0AA46TGJ5"/>
<dbReference type="InterPro" id="IPR050765">
    <property type="entry name" value="Riboflavin_Biosynth_HTPR"/>
</dbReference>
<name>A0AA46TGJ5_9ACTN</name>
<sequence length="185" mass="20411">MMTTLNGRLDDPDAWVTGVSDDHYWAIDRGYSTFDTILVGRRTYEEMAAFWPGAGDEPGASAPQQSMARRMSAYQKYVFSSADSRDLGWTNTEGVRVRNDDDIRAFATDLTAQPGGDIHLSGGATLAQTFVRLGLVDEYRFFVYPVVSKGMCWYDQVDGADGLELRSAATYDDGVAALTYKAVRS</sequence>
<gene>
    <name evidence="2" type="ORF">L0C25_19980</name>
</gene>
<dbReference type="InterPro" id="IPR024072">
    <property type="entry name" value="DHFR-like_dom_sf"/>
</dbReference>
<dbReference type="Proteomes" id="UP001164390">
    <property type="component" value="Chromosome"/>
</dbReference>
<dbReference type="GO" id="GO:0009231">
    <property type="term" value="P:riboflavin biosynthetic process"/>
    <property type="evidence" value="ECO:0007669"/>
    <property type="project" value="InterPro"/>
</dbReference>
<dbReference type="EMBL" id="CP094970">
    <property type="protein sequence ID" value="UYM04788.1"/>
    <property type="molecule type" value="Genomic_DNA"/>
</dbReference>
<dbReference type="PANTHER" id="PTHR38011:SF11">
    <property type="entry name" value="2,5-DIAMINO-6-RIBOSYLAMINO-4(3H)-PYRIMIDINONE 5'-PHOSPHATE REDUCTASE"/>
    <property type="match status" value="1"/>
</dbReference>
<dbReference type="RefSeq" id="WP_271633546.1">
    <property type="nucleotide sequence ID" value="NZ_CP094970.1"/>
</dbReference>
<dbReference type="GO" id="GO:0008703">
    <property type="term" value="F:5-amino-6-(5-phosphoribosylamino)uracil reductase activity"/>
    <property type="evidence" value="ECO:0007669"/>
    <property type="project" value="InterPro"/>
</dbReference>
<proteinExistence type="predicted"/>
<dbReference type="PANTHER" id="PTHR38011">
    <property type="entry name" value="DIHYDROFOLATE REDUCTASE FAMILY PROTEIN (AFU_ORTHOLOGUE AFUA_8G06820)"/>
    <property type="match status" value="1"/>
</dbReference>
<organism evidence="2 3">
    <name type="scientific">Solicola gregarius</name>
    <dbReference type="NCBI Taxonomy" id="2908642"/>
    <lineage>
        <taxon>Bacteria</taxon>
        <taxon>Bacillati</taxon>
        <taxon>Actinomycetota</taxon>
        <taxon>Actinomycetes</taxon>
        <taxon>Propionibacteriales</taxon>
        <taxon>Nocardioidaceae</taxon>
        <taxon>Solicola</taxon>
    </lineage>
</organism>
<evidence type="ECO:0000259" key="1">
    <source>
        <dbReference type="Pfam" id="PF01872"/>
    </source>
</evidence>